<dbReference type="InterPro" id="IPR010666">
    <property type="entry name" value="Znf_GRF"/>
</dbReference>
<evidence type="ECO:0000313" key="9">
    <source>
        <dbReference type="Proteomes" id="UP001443914"/>
    </source>
</evidence>
<feature type="transmembrane region" description="Helical" evidence="6">
    <location>
        <begin position="116"/>
        <end position="134"/>
    </location>
</feature>
<evidence type="ECO:0000256" key="4">
    <source>
        <dbReference type="PROSITE-ProRule" id="PRU01343"/>
    </source>
</evidence>
<keyword evidence="6" id="KW-0812">Transmembrane</keyword>
<accession>A0AAW1GYR5</accession>
<evidence type="ECO:0000256" key="5">
    <source>
        <dbReference type="SAM" id="Coils"/>
    </source>
</evidence>
<protein>
    <recommendedName>
        <fullName evidence="7">GRF-type domain-containing protein</fullName>
    </recommendedName>
</protein>
<gene>
    <name evidence="8" type="ORF">RND81_13G167700</name>
</gene>
<keyword evidence="6" id="KW-1133">Transmembrane helix</keyword>
<feature type="coiled-coil region" evidence="5">
    <location>
        <begin position="79"/>
        <end position="106"/>
    </location>
</feature>
<reference evidence="8" key="1">
    <citation type="submission" date="2024-03" db="EMBL/GenBank/DDBJ databases">
        <title>WGS assembly of Saponaria officinalis var. Norfolk2.</title>
        <authorList>
            <person name="Jenkins J."/>
            <person name="Shu S."/>
            <person name="Grimwood J."/>
            <person name="Barry K."/>
            <person name="Goodstein D."/>
            <person name="Schmutz J."/>
            <person name="Leebens-Mack J."/>
            <person name="Osbourn A."/>
        </authorList>
    </citation>
    <scope>NUCLEOTIDE SEQUENCE [LARGE SCALE GENOMIC DNA]</scope>
    <source>
        <strain evidence="8">JIC</strain>
    </source>
</reference>
<evidence type="ECO:0000256" key="6">
    <source>
        <dbReference type="SAM" id="Phobius"/>
    </source>
</evidence>
<keyword evidence="5" id="KW-0175">Coiled coil</keyword>
<dbReference type="AlphaFoldDB" id="A0AAW1GYR5"/>
<dbReference type="Proteomes" id="UP001443914">
    <property type="component" value="Unassembled WGS sequence"/>
</dbReference>
<dbReference type="EMBL" id="JBDFQZ010000013">
    <property type="protein sequence ID" value="KAK9669976.1"/>
    <property type="molecule type" value="Genomic_DNA"/>
</dbReference>
<keyword evidence="6" id="KW-0472">Membrane</keyword>
<dbReference type="Pfam" id="PF06839">
    <property type="entry name" value="Zn_ribbon_GRF"/>
    <property type="match status" value="1"/>
</dbReference>
<proteinExistence type="predicted"/>
<evidence type="ECO:0000259" key="7">
    <source>
        <dbReference type="PROSITE" id="PS51999"/>
    </source>
</evidence>
<evidence type="ECO:0000256" key="1">
    <source>
        <dbReference type="ARBA" id="ARBA00022723"/>
    </source>
</evidence>
<organism evidence="8 9">
    <name type="scientific">Saponaria officinalis</name>
    <name type="common">Common soapwort</name>
    <name type="synonym">Lychnis saponaria</name>
    <dbReference type="NCBI Taxonomy" id="3572"/>
    <lineage>
        <taxon>Eukaryota</taxon>
        <taxon>Viridiplantae</taxon>
        <taxon>Streptophyta</taxon>
        <taxon>Embryophyta</taxon>
        <taxon>Tracheophyta</taxon>
        <taxon>Spermatophyta</taxon>
        <taxon>Magnoliopsida</taxon>
        <taxon>eudicotyledons</taxon>
        <taxon>Gunneridae</taxon>
        <taxon>Pentapetalae</taxon>
        <taxon>Caryophyllales</taxon>
        <taxon>Caryophyllaceae</taxon>
        <taxon>Caryophylleae</taxon>
        <taxon>Saponaria</taxon>
    </lineage>
</organism>
<evidence type="ECO:0000313" key="8">
    <source>
        <dbReference type="EMBL" id="KAK9669976.1"/>
    </source>
</evidence>
<evidence type="ECO:0000256" key="3">
    <source>
        <dbReference type="ARBA" id="ARBA00022833"/>
    </source>
</evidence>
<name>A0AAW1GYR5_SAPOF</name>
<dbReference type="GO" id="GO:0008270">
    <property type="term" value="F:zinc ion binding"/>
    <property type="evidence" value="ECO:0007669"/>
    <property type="project" value="UniProtKB-KW"/>
</dbReference>
<comment type="caution">
    <text evidence="8">The sequence shown here is derived from an EMBL/GenBank/DDBJ whole genome shotgun (WGS) entry which is preliminary data.</text>
</comment>
<keyword evidence="9" id="KW-1185">Reference proteome</keyword>
<feature type="domain" description="GRF-type" evidence="7">
    <location>
        <begin position="26"/>
        <end position="67"/>
    </location>
</feature>
<keyword evidence="1" id="KW-0479">Metal-binding</keyword>
<dbReference type="PROSITE" id="PS51999">
    <property type="entry name" value="ZF_GRF"/>
    <property type="match status" value="1"/>
</dbReference>
<keyword evidence="2 4" id="KW-0863">Zinc-finger</keyword>
<evidence type="ECO:0000256" key="2">
    <source>
        <dbReference type="ARBA" id="ARBA00022771"/>
    </source>
</evidence>
<sequence>MKSRSNYESSSKSYSSCSKISSEVYCHHKLTAVLRTAKKRANEGKMFYGCPLWPKNSCGFFVLVNELGADSTSSHHCNKNCCEDQVVKLKTKNEKMKKELLELRIEVKKRSRGEKMALISLILSWVFFCIVVDGEEKLTWLVVGCLSCNEKFSGFFLC</sequence>
<keyword evidence="3" id="KW-0862">Zinc</keyword>